<keyword evidence="2" id="KW-1185">Reference proteome</keyword>
<dbReference type="EMBL" id="CAJVQC010051161">
    <property type="protein sequence ID" value="CAG8790019.1"/>
    <property type="molecule type" value="Genomic_DNA"/>
</dbReference>
<feature type="non-terminal residue" evidence="1">
    <location>
        <position position="51"/>
    </location>
</feature>
<name>A0ACA9RE24_9GLOM</name>
<proteinExistence type="predicted"/>
<dbReference type="Proteomes" id="UP000789920">
    <property type="component" value="Unassembled WGS sequence"/>
</dbReference>
<evidence type="ECO:0000313" key="2">
    <source>
        <dbReference type="Proteomes" id="UP000789920"/>
    </source>
</evidence>
<gene>
    <name evidence="1" type="ORF">RPERSI_LOCUS18976</name>
</gene>
<organism evidence="1 2">
    <name type="scientific">Racocetra persica</name>
    <dbReference type="NCBI Taxonomy" id="160502"/>
    <lineage>
        <taxon>Eukaryota</taxon>
        <taxon>Fungi</taxon>
        <taxon>Fungi incertae sedis</taxon>
        <taxon>Mucoromycota</taxon>
        <taxon>Glomeromycotina</taxon>
        <taxon>Glomeromycetes</taxon>
        <taxon>Diversisporales</taxon>
        <taxon>Gigasporaceae</taxon>
        <taxon>Racocetra</taxon>
    </lineage>
</organism>
<accession>A0ACA9RE24</accession>
<reference evidence="1" key="1">
    <citation type="submission" date="2021-06" db="EMBL/GenBank/DDBJ databases">
        <authorList>
            <person name="Kallberg Y."/>
            <person name="Tangrot J."/>
            <person name="Rosling A."/>
        </authorList>
    </citation>
    <scope>NUCLEOTIDE SEQUENCE</scope>
    <source>
        <strain evidence="1">MA461A</strain>
    </source>
</reference>
<sequence>VMEAPLDEVMKMDMMMRCLLETLTKTEYSINNANNENDLIKVYENDDDSKK</sequence>
<evidence type="ECO:0000313" key="1">
    <source>
        <dbReference type="EMBL" id="CAG8790019.1"/>
    </source>
</evidence>
<protein>
    <submittedName>
        <fullName evidence="1">25365_t:CDS:1</fullName>
    </submittedName>
</protein>
<comment type="caution">
    <text evidence="1">The sequence shown here is derived from an EMBL/GenBank/DDBJ whole genome shotgun (WGS) entry which is preliminary data.</text>
</comment>
<feature type="non-terminal residue" evidence="1">
    <location>
        <position position="1"/>
    </location>
</feature>